<dbReference type="PANTHER" id="PTHR43798">
    <property type="entry name" value="MONOACYLGLYCEROL LIPASE"/>
    <property type="match status" value="1"/>
</dbReference>
<comment type="similarity">
    <text evidence="1">Belongs to the AB hydrolase superfamily.</text>
</comment>
<dbReference type="Gene3D" id="3.40.50.1820">
    <property type="entry name" value="alpha/beta hydrolase"/>
    <property type="match status" value="1"/>
</dbReference>
<reference evidence="4" key="1">
    <citation type="submission" date="2018-01" db="EMBL/GenBank/DDBJ databases">
        <title>An insight into the sialome of Amazonian anophelines.</title>
        <authorList>
            <person name="Ribeiro J.M."/>
            <person name="Scarpassa V."/>
            <person name="Calvo E."/>
        </authorList>
    </citation>
    <scope>NUCLEOTIDE SEQUENCE</scope>
    <source>
        <tissue evidence="4">Salivary glands</tissue>
    </source>
</reference>
<dbReference type="GO" id="GO:0016020">
    <property type="term" value="C:membrane"/>
    <property type="evidence" value="ECO:0007669"/>
    <property type="project" value="TreeGrafter"/>
</dbReference>
<dbReference type="Pfam" id="PF00561">
    <property type="entry name" value="Abhydrolase_1"/>
    <property type="match status" value="1"/>
</dbReference>
<protein>
    <recommendedName>
        <fullName evidence="3">AB hydrolase-1 domain-containing protein</fullName>
    </recommendedName>
</protein>
<proteinExistence type="inferred from homology"/>
<dbReference type="SUPFAM" id="SSF53474">
    <property type="entry name" value="alpha/beta-Hydrolases"/>
    <property type="match status" value="1"/>
</dbReference>
<dbReference type="EMBL" id="GGFM01004798">
    <property type="protein sequence ID" value="MBW25549.1"/>
    <property type="molecule type" value="Transcribed_RNA"/>
</dbReference>
<evidence type="ECO:0000256" key="1">
    <source>
        <dbReference type="ARBA" id="ARBA00008645"/>
    </source>
</evidence>
<dbReference type="InterPro" id="IPR029058">
    <property type="entry name" value="AB_hydrolase_fold"/>
</dbReference>
<evidence type="ECO:0000259" key="3">
    <source>
        <dbReference type="Pfam" id="PF00561"/>
    </source>
</evidence>
<sequence length="329" mass="38073">MDVDSQGIDTLVERHDREHGVQEVRIPVPFGEIAGKWWGPRNVRPIVCLHGWQDNAGTFDTLIPLLPSHISFLAIDIPGHGYSSRIPDGMYYQPMNVFYLINFIMAEYGWRKISLMGHSMGSVLVYAYAAVFSTRVDLVVSLDALKPPIFPDAILVSLMAELTPELVKADLRNQARTEPPAYTYEEAIDRLYHGVVDSITREACPFLLQRNIRRSPKYPDKYYFSRDSRLKYGFGFMWSQEINTRLAQNLTMPFVFVKASGSPYWESKKYYDEVIEILRRDNPHFELQHVEGTHHVHLSHPERVAPIVTEFLRKYWQKDDDGEHISSRL</sequence>
<organism evidence="4">
    <name type="scientific">Anopheles braziliensis</name>
    <dbReference type="NCBI Taxonomy" id="58242"/>
    <lineage>
        <taxon>Eukaryota</taxon>
        <taxon>Metazoa</taxon>
        <taxon>Ecdysozoa</taxon>
        <taxon>Arthropoda</taxon>
        <taxon>Hexapoda</taxon>
        <taxon>Insecta</taxon>
        <taxon>Pterygota</taxon>
        <taxon>Neoptera</taxon>
        <taxon>Endopterygota</taxon>
        <taxon>Diptera</taxon>
        <taxon>Nematocera</taxon>
        <taxon>Culicoidea</taxon>
        <taxon>Culicidae</taxon>
        <taxon>Anophelinae</taxon>
        <taxon>Anopheles</taxon>
    </lineage>
</organism>
<dbReference type="InterPro" id="IPR000073">
    <property type="entry name" value="AB_hydrolase_1"/>
</dbReference>
<dbReference type="PANTHER" id="PTHR43798:SF14">
    <property type="entry name" value="SERINE HYDROLASE-LIKE PROTEIN DDB_G0286239"/>
    <property type="match status" value="1"/>
</dbReference>
<evidence type="ECO:0000313" key="4">
    <source>
        <dbReference type="EMBL" id="MBW25549.1"/>
    </source>
</evidence>
<keyword evidence="2" id="KW-0378">Hydrolase</keyword>
<evidence type="ECO:0000256" key="2">
    <source>
        <dbReference type="ARBA" id="ARBA00022801"/>
    </source>
</evidence>
<feature type="domain" description="AB hydrolase-1" evidence="3">
    <location>
        <begin position="45"/>
        <end position="154"/>
    </location>
</feature>
<accession>A0A2M3ZAI9</accession>
<dbReference type="AlphaFoldDB" id="A0A2M3ZAI9"/>
<dbReference type="InterPro" id="IPR050266">
    <property type="entry name" value="AB_hydrolase_sf"/>
</dbReference>
<dbReference type="GO" id="GO:0016787">
    <property type="term" value="F:hydrolase activity"/>
    <property type="evidence" value="ECO:0007669"/>
    <property type="project" value="UniProtKB-KW"/>
</dbReference>
<name>A0A2M3ZAI9_9DIPT</name>